<evidence type="ECO:0000313" key="2">
    <source>
        <dbReference type="Proteomes" id="UP000318102"/>
    </source>
</evidence>
<dbReference type="RefSeq" id="WP_144992281.1">
    <property type="nucleotide sequence ID" value="NZ_VNJK01000002.1"/>
</dbReference>
<sequence>MNRERICTYDEAVEVIREVGILPLAKLIPNHPSLDVITPSEQWHTDEDNDPWRWRVRFPSDGSAAYGKFLKKKSVLVSADLVSALRALIGSEQSVEERYAGGQLSREAKELYAIIEANPGIETRSLRAEAGMKAQDKKKDFDRGLLELQGTMDIVISGVKDMRNEVGELRGGWRNTSFETLGDWMRGIGLAEEQLTRDEAQARLEERLFSVCTPEANKAFRKALGL</sequence>
<protein>
    <submittedName>
        <fullName evidence="1">Uncharacterized protein</fullName>
    </submittedName>
</protein>
<gene>
    <name evidence="1" type="ORF">FPZ44_17780</name>
</gene>
<reference evidence="1 2" key="1">
    <citation type="submission" date="2019-07" db="EMBL/GenBank/DDBJ databases">
        <authorList>
            <person name="Kim J."/>
        </authorList>
    </citation>
    <scope>NUCLEOTIDE SEQUENCE [LARGE SCALE GENOMIC DNA]</scope>
    <source>
        <strain evidence="1 2">N4</strain>
    </source>
</reference>
<name>A0A559IPQ9_9BACL</name>
<comment type="caution">
    <text evidence="1">The sequence shown here is derived from an EMBL/GenBank/DDBJ whole genome shotgun (WGS) entry which is preliminary data.</text>
</comment>
<dbReference type="Proteomes" id="UP000318102">
    <property type="component" value="Unassembled WGS sequence"/>
</dbReference>
<dbReference type="EMBL" id="VNJK01000002">
    <property type="protein sequence ID" value="TVX89621.1"/>
    <property type="molecule type" value="Genomic_DNA"/>
</dbReference>
<dbReference type="OrthoDB" id="1067148at2"/>
<keyword evidence="2" id="KW-1185">Reference proteome</keyword>
<dbReference type="AlphaFoldDB" id="A0A559IPQ9"/>
<accession>A0A559IPQ9</accession>
<dbReference type="Pfam" id="PF24741">
    <property type="entry name" value="AlkZ-rel"/>
    <property type="match status" value="1"/>
</dbReference>
<evidence type="ECO:0000313" key="1">
    <source>
        <dbReference type="EMBL" id="TVX89621.1"/>
    </source>
</evidence>
<proteinExistence type="predicted"/>
<dbReference type="InterPro" id="IPR056298">
    <property type="entry name" value="AlkZ-rel"/>
</dbReference>
<organism evidence="1 2">
    <name type="scientific">Paenibacillus agilis</name>
    <dbReference type="NCBI Taxonomy" id="3020863"/>
    <lineage>
        <taxon>Bacteria</taxon>
        <taxon>Bacillati</taxon>
        <taxon>Bacillota</taxon>
        <taxon>Bacilli</taxon>
        <taxon>Bacillales</taxon>
        <taxon>Paenibacillaceae</taxon>
        <taxon>Paenibacillus</taxon>
    </lineage>
</organism>